<protein>
    <submittedName>
        <fullName evidence="1">Uncharacterized protein</fullName>
    </submittedName>
</protein>
<dbReference type="Proteomes" id="UP001163223">
    <property type="component" value="Chromosome"/>
</dbReference>
<proteinExistence type="predicted"/>
<keyword evidence="2" id="KW-1185">Reference proteome</keyword>
<name>A0ACD4NP05_9HYPH</name>
<gene>
    <name evidence="1" type="ORF">OXU80_28095</name>
</gene>
<evidence type="ECO:0000313" key="2">
    <source>
        <dbReference type="Proteomes" id="UP001163223"/>
    </source>
</evidence>
<sequence>MKHDQLCAIGHNIMDSLASGQAFVIGYHPVDVFGEAASSEDGLIEIDFLRGRIVRGRASPNLRSAVLGFAKAFPAFCRRNEARSTDFRELSGTFRAGRSILWVEVCVADRNGQRSSTNYSGIPLKRTWSLDPLGRRRRVPRKFDRPGGE</sequence>
<accession>A0ACD4NP05</accession>
<reference evidence="1" key="1">
    <citation type="submission" date="2022-11" db="EMBL/GenBank/DDBJ databases">
        <title>beta-Carotene-producing bacterium, Jeongeuplla avenae sp. nov., alleviates the salt stress of Arabidopsis seedlings.</title>
        <authorList>
            <person name="Jiang L."/>
            <person name="Lee J."/>
        </authorList>
    </citation>
    <scope>NUCLEOTIDE SEQUENCE</scope>
    <source>
        <strain evidence="1">DY_R2A_6</strain>
    </source>
</reference>
<evidence type="ECO:0000313" key="1">
    <source>
        <dbReference type="EMBL" id="WAJ28614.1"/>
    </source>
</evidence>
<organism evidence="1 2">
    <name type="scientific">Antarcticirhabdus aurantiaca</name>
    <dbReference type="NCBI Taxonomy" id="2606717"/>
    <lineage>
        <taxon>Bacteria</taxon>
        <taxon>Pseudomonadati</taxon>
        <taxon>Pseudomonadota</taxon>
        <taxon>Alphaproteobacteria</taxon>
        <taxon>Hyphomicrobiales</taxon>
        <taxon>Aurantimonadaceae</taxon>
        <taxon>Antarcticirhabdus</taxon>
    </lineage>
</organism>
<dbReference type="EMBL" id="CP113520">
    <property type="protein sequence ID" value="WAJ28614.1"/>
    <property type="molecule type" value="Genomic_DNA"/>
</dbReference>